<dbReference type="Proteomes" id="UP000501891">
    <property type="component" value="Chromosome"/>
</dbReference>
<dbReference type="Pfam" id="PF04365">
    <property type="entry name" value="BrnT_toxin"/>
    <property type="match status" value="1"/>
</dbReference>
<organism evidence="1 2">
    <name type="scientific">Aerophototrophica crusticola</name>
    <dbReference type="NCBI Taxonomy" id="1709002"/>
    <lineage>
        <taxon>Bacteria</taxon>
        <taxon>Pseudomonadati</taxon>
        <taxon>Pseudomonadota</taxon>
        <taxon>Alphaproteobacteria</taxon>
        <taxon>Rhodospirillales</taxon>
        <taxon>Rhodospirillaceae</taxon>
        <taxon>Aerophototrophica</taxon>
    </lineage>
</organism>
<dbReference type="EMBL" id="CP051775">
    <property type="protein sequence ID" value="QJE73806.1"/>
    <property type="molecule type" value="Genomic_DNA"/>
</dbReference>
<dbReference type="AlphaFoldDB" id="A0A858R9Z0"/>
<dbReference type="InterPro" id="IPR007460">
    <property type="entry name" value="BrnT_toxin"/>
</dbReference>
<evidence type="ECO:0000313" key="1">
    <source>
        <dbReference type="EMBL" id="QJE73806.1"/>
    </source>
</evidence>
<keyword evidence="2" id="KW-1185">Reference proteome</keyword>
<dbReference type="Gene3D" id="3.10.450.530">
    <property type="entry name" value="Ribonuclease toxin, BrnT, of type II toxin-antitoxin system"/>
    <property type="match status" value="1"/>
</dbReference>
<dbReference type="InterPro" id="IPR038573">
    <property type="entry name" value="BrnT_sf"/>
</dbReference>
<name>A0A858R9Z0_9PROT</name>
<reference evidence="1" key="1">
    <citation type="submission" date="2020-04" db="EMBL/GenBank/DDBJ databases">
        <title>A desert anoxygenic phototrophic bacterium fixes CO2 using RubisCO under aerobic conditions.</title>
        <authorList>
            <person name="Tang K."/>
        </authorList>
    </citation>
    <scope>NUCLEOTIDE SEQUENCE [LARGE SCALE GENOMIC DNA]</scope>
    <source>
        <strain evidence="1">MIMtkB3</strain>
    </source>
</reference>
<proteinExistence type="predicted"/>
<accession>A0A858R9Z0</accession>
<evidence type="ECO:0000313" key="2">
    <source>
        <dbReference type="Proteomes" id="UP000501891"/>
    </source>
</evidence>
<gene>
    <name evidence="1" type="ORF">HHL28_12515</name>
</gene>
<protein>
    <submittedName>
        <fullName evidence="1">BrnT family toxin</fullName>
    </submittedName>
</protein>
<dbReference type="KEGG" id="acru:HHL28_12515"/>
<sequence length="94" mass="11076">MKIDFDPAKSERNLRERGFGFLAAARIFLGHTVERDDTRFDYGERRIHAIGMADGMYLAVIYTWRMAEDGPYRWIISAHIANRKERRKHAAFFP</sequence>